<dbReference type="PANTHER" id="PTHR35601">
    <property type="entry name" value="TOXIN RELE"/>
    <property type="match status" value="1"/>
</dbReference>
<keyword evidence="2" id="KW-1277">Toxin-antitoxin system</keyword>
<comment type="caution">
    <text evidence="3">The sequence shown here is derived from an EMBL/GenBank/DDBJ whole genome shotgun (WGS) entry which is preliminary data.</text>
</comment>
<dbReference type="InterPro" id="IPR035093">
    <property type="entry name" value="RelE/ParE_toxin_dom_sf"/>
</dbReference>
<dbReference type="PANTHER" id="PTHR35601:SF1">
    <property type="entry name" value="TOXIN RELE"/>
    <property type="match status" value="1"/>
</dbReference>
<reference evidence="3 4" key="1">
    <citation type="submission" date="2024-07" db="EMBL/GenBank/DDBJ databases">
        <authorList>
            <person name="Tripathy S."/>
        </authorList>
    </citation>
    <scope>NUCLEOTIDE SEQUENCE [LARGE SCALE GENOMIC DNA]</scope>
    <source>
        <strain evidence="3 4">VB-61278_2</strain>
    </source>
</reference>
<dbReference type="Gene3D" id="3.30.2310.20">
    <property type="entry name" value="RelE-like"/>
    <property type="match status" value="1"/>
</dbReference>
<protein>
    <submittedName>
        <fullName evidence="3">Type II toxin-antitoxin system RelE/ParE family toxin</fullName>
    </submittedName>
</protein>
<name>A0ABW8WED6_9CYAN</name>
<evidence type="ECO:0000256" key="1">
    <source>
        <dbReference type="ARBA" id="ARBA00006226"/>
    </source>
</evidence>
<dbReference type="Proteomes" id="UP001628874">
    <property type="component" value="Unassembled WGS sequence"/>
</dbReference>
<organism evidence="3 4">
    <name type="scientific">Scytonema tolypothrichoides VB-61278_2</name>
    <dbReference type="NCBI Taxonomy" id="3232314"/>
    <lineage>
        <taxon>Bacteria</taxon>
        <taxon>Bacillati</taxon>
        <taxon>Cyanobacteriota</taxon>
        <taxon>Cyanophyceae</taxon>
        <taxon>Nostocales</taxon>
        <taxon>Scytonemataceae</taxon>
        <taxon>Scytonema</taxon>
    </lineage>
</organism>
<evidence type="ECO:0000256" key="2">
    <source>
        <dbReference type="ARBA" id="ARBA00022649"/>
    </source>
</evidence>
<keyword evidence="4" id="KW-1185">Reference proteome</keyword>
<dbReference type="EMBL" id="JBFQGM010000001">
    <property type="protein sequence ID" value="MFL9459366.1"/>
    <property type="molecule type" value="Genomic_DNA"/>
</dbReference>
<evidence type="ECO:0000313" key="3">
    <source>
        <dbReference type="EMBL" id="MFL9459366.1"/>
    </source>
</evidence>
<comment type="similarity">
    <text evidence="1">Belongs to the RelE toxin family.</text>
</comment>
<dbReference type="SUPFAM" id="SSF143011">
    <property type="entry name" value="RelE-like"/>
    <property type="match status" value="1"/>
</dbReference>
<dbReference type="RefSeq" id="WP_202048679.1">
    <property type="nucleotide sequence ID" value="NZ_JBFQGM010000001.1"/>
</dbReference>
<evidence type="ECO:0000313" key="4">
    <source>
        <dbReference type="Proteomes" id="UP001628874"/>
    </source>
</evidence>
<sequence length="103" mass="12250">MMEYEIEFIPLAIELLKKVKDQREQKALRQKIEKLKIEPEKQGKALTGQFQGYRSVRAVGQRYRIVYRVDRNRIIVVIVGVGMRREGERQDIYAILENELDEE</sequence>
<proteinExistence type="inferred from homology"/>
<gene>
    <name evidence="3" type="ORF">AB0759_01750</name>
</gene>
<accession>A0ABW8WED6</accession>
<dbReference type="Pfam" id="PF05016">
    <property type="entry name" value="ParE_toxin"/>
    <property type="match status" value="1"/>
</dbReference>
<dbReference type="InterPro" id="IPR007712">
    <property type="entry name" value="RelE/ParE_toxin"/>
</dbReference>